<evidence type="ECO:0000256" key="5">
    <source>
        <dbReference type="SAM" id="MobiDB-lite"/>
    </source>
</evidence>
<comment type="similarity">
    <text evidence="4">Belongs to the HSF family.</text>
</comment>
<feature type="region of interest" description="Disordered" evidence="5">
    <location>
        <begin position="62"/>
        <end position="87"/>
    </location>
</feature>
<keyword evidence="3" id="KW-0539">Nucleus</keyword>
<reference evidence="7 8" key="1">
    <citation type="submission" date="2021-12" db="EMBL/GenBank/DDBJ databases">
        <title>High titer production of polyol ester of fatty acids by Rhodotorula paludigena BS15 towards product separation-free biomass refinery.</title>
        <authorList>
            <person name="Mano J."/>
            <person name="Ono H."/>
            <person name="Tanaka T."/>
            <person name="Naito K."/>
            <person name="Sushida H."/>
            <person name="Ike M."/>
            <person name="Tokuyasu K."/>
            <person name="Kitaoka M."/>
        </authorList>
    </citation>
    <scope>NUCLEOTIDE SEQUENCE [LARGE SCALE GENOMIC DNA]</scope>
    <source>
        <strain evidence="7 8">BS15</strain>
    </source>
</reference>
<dbReference type="EMBL" id="BQKY01000010">
    <property type="protein sequence ID" value="GJN92232.1"/>
    <property type="molecule type" value="Genomic_DNA"/>
</dbReference>
<evidence type="ECO:0000259" key="6">
    <source>
        <dbReference type="SMART" id="SM00415"/>
    </source>
</evidence>
<sequence>MGRMHGLGATVESHTLASGAGSPYAADQPLSIAPSSLFDSHPGSTAGDPYYHYPTPGPSRNAFVLPSSAPPFHAEPRDHRPSLGAAVESSRWSANVSHVSQPLPHLQPAHMTDFASPSCGDPECYAPPLPVASTSASFGTGKSSTRIRLDQHTANDETASASVKPFISKLYHILSHPDLYQDCVVWDGSGDSFIINSNKRFTQDVLPQVFGHSNTASFTRQLNVYGFRRMSTAELMSRINVSSPETYSAWQHALFTRDDRSTLHLLCPRPSRARVLKKAEKAEKQEREREDKAQRTRAVQQQAANAAAQAVGVGPGVPALAAPPVLYPPALQPVPALAARRPYVPYAYAPPPQPSEADRSETSTTSFESSMPLSPVTPPAPPSLELHFGDGRIQHSFSHSSVKGLGQYRW</sequence>
<feature type="compositionally biased region" description="Low complexity" evidence="5">
    <location>
        <begin position="362"/>
        <end position="374"/>
    </location>
</feature>
<evidence type="ECO:0000256" key="1">
    <source>
        <dbReference type="ARBA" id="ARBA00004123"/>
    </source>
</evidence>
<dbReference type="AlphaFoldDB" id="A0AAV5GS93"/>
<dbReference type="PANTHER" id="PTHR10015:SF206">
    <property type="entry name" value="HSF-TYPE DNA-BINDING DOMAIN-CONTAINING PROTEIN"/>
    <property type="match status" value="1"/>
</dbReference>
<feature type="region of interest" description="Disordered" evidence="5">
    <location>
        <begin position="348"/>
        <end position="388"/>
    </location>
</feature>
<feature type="compositionally biased region" description="Basic and acidic residues" evidence="5">
    <location>
        <begin position="277"/>
        <end position="294"/>
    </location>
</feature>
<keyword evidence="2" id="KW-0238">DNA-binding</keyword>
<evidence type="ECO:0000256" key="3">
    <source>
        <dbReference type="ARBA" id="ARBA00023242"/>
    </source>
</evidence>
<dbReference type="InterPro" id="IPR000232">
    <property type="entry name" value="HSF_DNA-bd"/>
</dbReference>
<feature type="region of interest" description="Disordered" evidence="5">
    <location>
        <begin position="276"/>
        <end position="301"/>
    </location>
</feature>
<dbReference type="SMART" id="SM00415">
    <property type="entry name" value="HSF"/>
    <property type="match status" value="1"/>
</dbReference>
<dbReference type="SUPFAM" id="SSF46785">
    <property type="entry name" value="Winged helix' DNA-binding domain"/>
    <property type="match status" value="1"/>
</dbReference>
<dbReference type="Proteomes" id="UP001342314">
    <property type="component" value="Unassembled WGS sequence"/>
</dbReference>
<gene>
    <name evidence="7" type="ORF">Rhopal_005262-T1</name>
</gene>
<dbReference type="GO" id="GO:0003700">
    <property type="term" value="F:DNA-binding transcription factor activity"/>
    <property type="evidence" value="ECO:0007669"/>
    <property type="project" value="InterPro"/>
</dbReference>
<comment type="caution">
    <text evidence="7">The sequence shown here is derived from an EMBL/GenBank/DDBJ whole genome shotgun (WGS) entry which is preliminary data.</text>
</comment>
<feature type="domain" description="HSF-type DNA-binding" evidence="6">
    <location>
        <begin position="162"/>
        <end position="269"/>
    </location>
</feature>
<proteinExistence type="inferred from homology"/>
<evidence type="ECO:0000256" key="4">
    <source>
        <dbReference type="RuleBase" id="RU004020"/>
    </source>
</evidence>
<dbReference type="GO" id="GO:0005634">
    <property type="term" value="C:nucleus"/>
    <property type="evidence" value="ECO:0007669"/>
    <property type="project" value="UniProtKB-SubCell"/>
</dbReference>
<comment type="subcellular location">
    <subcellularLocation>
        <location evidence="1">Nucleus</location>
    </subcellularLocation>
</comment>
<evidence type="ECO:0000313" key="8">
    <source>
        <dbReference type="Proteomes" id="UP001342314"/>
    </source>
</evidence>
<organism evidence="7 8">
    <name type="scientific">Rhodotorula paludigena</name>
    <dbReference type="NCBI Taxonomy" id="86838"/>
    <lineage>
        <taxon>Eukaryota</taxon>
        <taxon>Fungi</taxon>
        <taxon>Dikarya</taxon>
        <taxon>Basidiomycota</taxon>
        <taxon>Pucciniomycotina</taxon>
        <taxon>Microbotryomycetes</taxon>
        <taxon>Sporidiobolales</taxon>
        <taxon>Sporidiobolaceae</taxon>
        <taxon>Rhodotorula</taxon>
    </lineage>
</organism>
<dbReference type="Pfam" id="PF00447">
    <property type="entry name" value="HSF_DNA-bind"/>
    <property type="match status" value="1"/>
</dbReference>
<dbReference type="PANTHER" id="PTHR10015">
    <property type="entry name" value="HEAT SHOCK TRANSCRIPTION FACTOR"/>
    <property type="match status" value="1"/>
</dbReference>
<dbReference type="Gene3D" id="1.10.10.10">
    <property type="entry name" value="Winged helix-like DNA-binding domain superfamily/Winged helix DNA-binding domain"/>
    <property type="match status" value="1"/>
</dbReference>
<evidence type="ECO:0000313" key="7">
    <source>
        <dbReference type="EMBL" id="GJN92232.1"/>
    </source>
</evidence>
<accession>A0AAV5GS93</accession>
<dbReference type="InterPro" id="IPR036390">
    <property type="entry name" value="WH_DNA-bd_sf"/>
</dbReference>
<protein>
    <recommendedName>
        <fullName evidence="6">HSF-type DNA-binding domain-containing protein</fullName>
    </recommendedName>
</protein>
<name>A0AAV5GS93_9BASI</name>
<dbReference type="GO" id="GO:0043565">
    <property type="term" value="F:sequence-specific DNA binding"/>
    <property type="evidence" value="ECO:0007669"/>
    <property type="project" value="InterPro"/>
</dbReference>
<dbReference type="InterPro" id="IPR036388">
    <property type="entry name" value="WH-like_DNA-bd_sf"/>
</dbReference>
<evidence type="ECO:0000256" key="2">
    <source>
        <dbReference type="ARBA" id="ARBA00023125"/>
    </source>
</evidence>
<keyword evidence="8" id="KW-1185">Reference proteome</keyword>